<gene>
    <name evidence="2" type="ORF">EVAR_92536_1</name>
</gene>
<feature type="domain" description="PiggyBac transposable element-derived protein" evidence="1">
    <location>
        <begin position="30"/>
        <end position="77"/>
    </location>
</feature>
<evidence type="ECO:0000259" key="1">
    <source>
        <dbReference type="Pfam" id="PF13843"/>
    </source>
</evidence>
<dbReference type="PANTHER" id="PTHR47272">
    <property type="entry name" value="DDE_TNP_1_7 DOMAIN-CONTAINING PROTEIN"/>
    <property type="match status" value="1"/>
</dbReference>
<dbReference type="EMBL" id="BGZK01002539">
    <property type="protein sequence ID" value="GBP94713.1"/>
    <property type="molecule type" value="Genomic_DNA"/>
</dbReference>
<dbReference type="OrthoDB" id="123207at2759"/>
<dbReference type="Pfam" id="PF13843">
    <property type="entry name" value="DDE_Tnp_1_7"/>
    <property type="match status" value="1"/>
</dbReference>
<keyword evidence="3" id="KW-1185">Reference proteome</keyword>
<evidence type="ECO:0000313" key="3">
    <source>
        <dbReference type="Proteomes" id="UP000299102"/>
    </source>
</evidence>
<dbReference type="STRING" id="151549.A0A4C2A614"/>
<sequence>MEGWILERAETDLQFTGDISLPLEITALNTPYQFFKYLFTDDIFLYISQETNKYAVEKRPEKPSNITVKELEQFIGTIKANRIPGYKVPVEKDLKKGRGTTVEKLTTIDNTDISVVTWRTLADSDPYLPLADFKCAVAEGLSQSNKPSTSGKRGRPSYELENAIEAKKLRGPIAIMPSRDVRLDQIDHMPLWTTRQRCKVPECNGRWPNHRNIPLSTLLTTSSFKPYRSLTSQLLRLSFRVTPHILRSDRIATALILFSFFFCHTQLSLPHISVEIRTPLWIAKSACRERLPIYKSE</sequence>
<dbReference type="InterPro" id="IPR029526">
    <property type="entry name" value="PGBD"/>
</dbReference>
<proteinExistence type="predicted"/>
<evidence type="ECO:0000313" key="2">
    <source>
        <dbReference type="EMBL" id="GBP94713.1"/>
    </source>
</evidence>
<comment type="caution">
    <text evidence="2">The sequence shown here is derived from an EMBL/GenBank/DDBJ whole genome shotgun (WGS) entry which is preliminary data.</text>
</comment>
<name>A0A4C2A614_EUMVA</name>
<dbReference type="Proteomes" id="UP000299102">
    <property type="component" value="Unassembled WGS sequence"/>
</dbReference>
<protein>
    <recommendedName>
        <fullName evidence="1">PiggyBac transposable element-derived protein domain-containing protein</fullName>
    </recommendedName>
</protein>
<accession>A0A4C2A614</accession>
<dbReference type="PANTHER" id="PTHR47272:SF1">
    <property type="entry name" value="PIGGYBAC TRANSPOSABLE ELEMENT-DERIVED PROTEIN 3-LIKE"/>
    <property type="match status" value="1"/>
</dbReference>
<organism evidence="2 3">
    <name type="scientific">Eumeta variegata</name>
    <name type="common">Bagworm moth</name>
    <name type="synonym">Eumeta japonica</name>
    <dbReference type="NCBI Taxonomy" id="151549"/>
    <lineage>
        <taxon>Eukaryota</taxon>
        <taxon>Metazoa</taxon>
        <taxon>Ecdysozoa</taxon>
        <taxon>Arthropoda</taxon>
        <taxon>Hexapoda</taxon>
        <taxon>Insecta</taxon>
        <taxon>Pterygota</taxon>
        <taxon>Neoptera</taxon>
        <taxon>Endopterygota</taxon>
        <taxon>Lepidoptera</taxon>
        <taxon>Glossata</taxon>
        <taxon>Ditrysia</taxon>
        <taxon>Tineoidea</taxon>
        <taxon>Psychidae</taxon>
        <taxon>Oiketicinae</taxon>
        <taxon>Eumeta</taxon>
    </lineage>
</organism>
<reference evidence="2 3" key="1">
    <citation type="journal article" date="2019" name="Commun. Biol.">
        <title>The bagworm genome reveals a unique fibroin gene that provides high tensile strength.</title>
        <authorList>
            <person name="Kono N."/>
            <person name="Nakamura H."/>
            <person name="Ohtoshi R."/>
            <person name="Tomita M."/>
            <person name="Numata K."/>
            <person name="Arakawa K."/>
        </authorList>
    </citation>
    <scope>NUCLEOTIDE SEQUENCE [LARGE SCALE GENOMIC DNA]</scope>
</reference>
<dbReference type="AlphaFoldDB" id="A0A4C2A614"/>